<evidence type="ECO:0000256" key="3">
    <source>
        <dbReference type="PIRSR" id="PIRSR000459-2"/>
    </source>
</evidence>
<accession>A0A7E4VBM9</accession>
<evidence type="ECO:0000313" key="6">
    <source>
        <dbReference type="WBParaSite" id="Pan_g19069.t1"/>
    </source>
</evidence>
<protein>
    <submittedName>
        <fullName evidence="6">TGc domain-containing protein</fullName>
    </submittedName>
</protein>
<organism evidence="5 6">
    <name type="scientific">Panagrellus redivivus</name>
    <name type="common">Microworm</name>
    <dbReference type="NCBI Taxonomy" id="6233"/>
    <lineage>
        <taxon>Eukaryota</taxon>
        <taxon>Metazoa</taxon>
        <taxon>Ecdysozoa</taxon>
        <taxon>Nematoda</taxon>
        <taxon>Chromadorea</taxon>
        <taxon>Rhabditida</taxon>
        <taxon>Tylenchina</taxon>
        <taxon>Panagrolaimomorpha</taxon>
        <taxon>Panagrolaimoidea</taxon>
        <taxon>Panagrolaimidae</taxon>
        <taxon>Panagrellus</taxon>
    </lineage>
</organism>
<dbReference type="InterPro" id="IPR038765">
    <property type="entry name" value="Papain-like_cys_pep_sf"/>
</dbReference>
<evidence type="ECO:0000313" key="5">
    <source>
        <dbReference type="Proteomes" id="UP000492821"/>
    </source>
</evidence>
<dbReference type="InterPro" id="IPR013783">
    <property type="entry name" value="Ig-like_fold"/>
</dbReference>
<comment type="cofactor">
    <cofactor evidence="3">
        <name>Ca(2+)</name>
        <dbReference type="ChEBI" id="CHEBI:29108"/>
    </cofactor>
    <text evidence="3">Binds 1 Ca(2+) ion per subunit.</text>
</comment>
<dbReference type="Pfam" id="PF01841">
    <property type="entry name" value="Transglut_core"/>
    <property type="match status" value="1"/>
</dbReference>
<keyword evidence="3" id="KW-0479">Metal-binding</keyword>
<dbReference type="PIRSF" id="PIRSF000459">
    <property type="entry name" value="TGM_EBP42"/>
    <property type="match status" value="1"/>
</dbReference>
<feature type="binding site" evidence="3">
    <location>
        <position position="488"/>
    </location>
    <ligand>
        <name>Ca(2+)</name>
        <dbReference type="ChEBI" id="CHEBI:29108"/>
    </ligand>
</feature>
<dbReference type="InterPro" id="IPR002931">
    <property type="entry name" value="Transglutaminase-like"/>
</dbReference>
<feature type="active site" evidence="2">
    <location>
        <position position="303"/>
    </location>
</feature>
<dbReference type="PANTHER" id="PTHR11590:SF40">
    <property type="entry name" value="HEMOCYTE PROTEIN-GLUTAMINE GAMMA-GLUTAMYLTRANSFERASE-LIKE PROTEIN"/>
    <property type="match status" value="1"/>
</dbReference>
<feature type="binding site" evidence="3">
    <location>
        <position position="493"/>
    </location>
    <ligand>
        <name>Ca(2+)</name>
        <dbReference type="ChEBI" id="CHEBI:29108"/>
    </ligand>
</feature>
<feature type="binding site" evidence="3">
    <location>
        <position position="435"/>
    </location>
    <ligand>
        <name>Ca(2+)</name>
        <dbReference type="ChEBI" id="CHEBI:29108"/>
    </ligand>
</feature>
<dbReference type="WBParaSite" id="Pan_g19069.t1">
    <property type="protein sequence ID" value="Pan_g19069.t1"/>
    <property type="gene ID" value="Pan_g19069"/>
</dbReference>
<reference evidence="5" key="1">
    <citation type="journal article" date="2013" name="Genetics">
        <title>The draft genome and transcriptome of Panagrellus redivivus are shaped by the harsh demands of a free-living lifestyle.</title>
        <authorList>
            <person name="Srinivasan J."/>
            <person name="Dillman A.R."/>
            <person name="Macchietto M.G."/>
            <person name="Heikkinen L."/>
            <person name="Lakso M."/>
            <person name="Fracchia K.M."/>
            <person name="Antoshechkin I."/>
            <person name="Mortazavi A."/>
            <person name="Wong G."/>
            <person name="Sternberg P.W."/>
        </authorList>
    </citation>
    <scope>NUCLEOTIDE SEQUENCE [LARGE SCALE GENOMIC DNA]</scope>
    <source>
        <strain evidence="5">MT8872</strain>
    </source>
</reference>
<dbReference type="Gene3D" id="3.90.260.10">
    <property type="entry name" value="Transglutaminase-like"/>
    <property type="match status" value="1"/>
</dbReference>
<evidence type="ECO:0000256" key="1">
    <source>
        <dbReference type="ARBA" id="ARBA00005968"/>
    </source>
</evidence>
<dbReference type="GO" id="GO:0003810">
    <property type="term" value="F:protein-glutamine gamma-glutamyltransferase activity"/>
    <property type="evidence" value="ECO:0007669"/>
    <property type="project" value="InterPro"/>
</dbReference>
<feature type="domain" description="Transglutaminase-like" evidence="4">
    <location>
        <begin position="295"/>
        <end position="396"/>
    </location>
</feature>
<dbReference type="InterPro" id="IPR023608">
    <property type="entry name" value="Transglutaminase_animal"/>
</dbReference>
<dbReference type="Gene3D" id="2.60.40.10">
    <property type="entry name" value="Immunoglobulins"/>
    <property type="match status" value="3"/>
</dbReference>
<dbReference type="AlphaFoldDB" id="A0A7E4VBM9"/>
<proteinExistence type="inferred from homology"/>
<dbReference type="GO" id="GO:0046872">
    <property type="term" value="F:metal ion binding"/>
    <property type="evidence" value="ECO:0007669"/>
    <property type="project" value="UniProtKB-KW"/>
</dbReference>
<dbReference type="InterPro" id="IPR036238">
    <property type="entry name" value="Transglutaminase_C_sf"/>
</dbReference>
<dbReference type="InterPro" id="IPR050779">
    <property type="entry name" value="Transglutaminase"/>
</dbReference>
<feature type="binding site" evidence="3">
    <location>
        <position position="433"/>
    </location>
    <ligand>
        <name>Ca(2+)</name>
        <dbReference type="ChEBI" id="CHEBI:29108"/>
    </ligand>
</feature>
<evidence type="ECO:0000256" key="2">
    <source>
        <dbReference type="PIRSR" id="PIRSR000459-1"/>
    </source>
</evidence>
<dbReference type="InterPro" id="IPR036985">
    <property type="entry name" value="Transglutaminase-like_sf"/>
</dbReference>
<reference evidence="6" key="2">
    <citation type="submission" date="2020-10" db="UniProtKB">
        <authorList>
            <consortium name="WormBaseParasite"/>
        </authorList>
    </citation>
    <scope>IDENTIFICATION</scope>
</reference>
<keyword evidence="3" id="KW-0106">Calcium</keyword>
<feature type="active site" evidence="2">
    <location>
        <position position="368"/>
    </location>
</feature>
<keyword evidence="5" id="KW-1185">Reference proteome</keyword>
<sequence length="748" mass="85563">MSSFSRSSIPVVNSIDPLLDDNIQRHRTSRYRWQRTSKFIIRRGKPFRLELRLGSPLNSEHDIDRYAWILRLQHFGPDTDSEYKDIIIATSKLITLENHAPISSEWNAELIDNNRYSMTVDLTIPTTAPIAKWTLRVLTGEYGYDDRIVRKYESQSAREVVFFSICNPFNPADDAYIDDSLQPYLDTTVDGWYEGNYSVEPGYSKNENIWIHSQFDEDTMDTVAWLIWYMVDPIFRFGFHRDCGDLVMLTRRLSFVINYRFLAGKWDKPYYPGYEPTYWRGTAELVRQFGANDVNQKVRYGQCFTFANVFVTFLRTIGIASRGVTCIASAHDGDSNLTIDKKIYIYENGEMSQPVENPGSEESIWNFHMWTEAWFKRRDLDRLGEFDGWQVVDATPQATSDGLLQCGPTSVKALRKGCVDSRYDATFVYAEVNADVVYWKFRKDRYGREVLVEAMTDVDAHDVGRAVLTRDPVTKSVIKLTSDYKALETTSEERQNHLKALKNAGVFQRNKLIEKMYGKRINRRAAGAFDIILTGPDLPSVEYGQPIRGTFKLLNNSLDLKSVNLCMTVTTQIHTGKNEDTVAKQLEVLKIPSGDTQQVTIEVPFTKYINLVTGNQSMALIFTANIVETDQVLYQENRFFVDGGPLELTVKKDKSKVGELIEADVKFRNFLPDRMTNVELFVDGGPLKDKKKMTTFPRTVPGDSQITFLITLKFDTSGERVITATAKSDQMKEFSANKVVEVLDSTSI</sequence>
<dbReference type="Proteomes" id="UP000492821">
    <property type="component" value="Unassembled WGS sequence"/>
</dbReference>
<dbReference type="InterPro" id="IPR001102">
    <property type="entry name" value="Transglutaminase_N"/>
</dbReference>
<dbReference type="SMART" id="SM00460">
    <property type="entry name" value="TGc"/>
    <property type="match status" value="1"/>
</dbReference>
<dbReference type="SUPFAM" id="SSF49309">
    <property type="entry name" value="Transglutaminase, two C-terminal domains"/>
    <property type="match status" value="2"/>
</dbReference>
<comment type="similarity">
    <text evidence="1">Belongs to the transglutaminase superfamily. Transglutaminase family.</text>
</comment>
<feature type="active site" evidence="2">
    <location>
        <position position="393"/>
    </location>
</feature>
<dbReference type="SUPFAM" id="SSF54001">
    <property type="entry name" value="Cysteine proteinases"/>
    <property type="match status" value="1"/>
</dbReference>
<dbReference type="PANTHER" id="PTHR11590">
    <property type="entry name" value="PROTEIN-GLUTAMINE GAMMA-GLUTAMYLTRANSFERASE"/>
    <property type="match status" value="1"/>
</dbReference>
<dbReference type="SUPFAM" id="SSF81296">
    <property type="entry name" value="E set domains"/>
    <property type="match status" value="1"/>
</dbReference>
<dbReference type="InterPro" id="IPR014756">
    <property type="entry name" value="Ig_E-set"/>
</dbReference>
<evidence type="ECO:0000259" key="4">
    <source>
        <dbReference type="SMART" id="SM00460"/>
    </source>
</evidence>
<name>A0A7E4VBM9_PANRE</name>
<dbReference type="Pfam" id="PF00868">
    <property type="entry name" value="Transglut_N"/>
    <property type="match status" value="1"/>
</dbReference>